<dbReference type="AlphaFoldDB" id="A0A7X0D2Q7"/>
<accession>A0A7X0D2Q7</accession>
<dbReference type="Pfam" id="PF04955">
    <property type="entry name" value="HupE_UreJ"/>
    <property type="match status" value="1"/>
</dbReference>
<dbReference type="InterPro" id="IPR007038">
    <property type="entry name" value="HupE_UreJ"/>
</dbReference>
<evidence type="ECO:0000313" key="3">
    <source>
        <dbReference type="EMBL" id="MBB6165850.1"/>
    </source>
</evidence>
<keyword evidence="1" id="KW-0472">Membrane</keyword>
<feature type="transmembrane region" description="Helical" evidence="1">
    <location>
        <begin position="144"/>
        <end position="166"/>
    </location>
</feature>
<evidence type="ECO:0000256" key="2">
    <source>
        <dbReference type="SAM" id="SignalP"/>
    </source>
</evidence>
<proteinExistence type="predicted"/>
<dbReference type="RefSeq" id="WP_183997455.1">
    <property type="nucleotide sequence ID" value="NZ_BMHW01000013.1"/>
</dbReference>
<keyword evidence="1" id="KW-1133">Transmembrane helix</keyword>
<dbReference type="Proteomes" id="UP000547879">
    <property type="component" value="Unassembled WGS sequence"/>
</dbReference>
<gene>
    <name evidence="3" type="ORF">HNQ72_005698</name>
</gene>
<evidence type="ECO:0000256" key="1">
    <source>
        <dbReference type="SAM" id="Phobius"/>
    </source>
</evidence>
<feature type="transmembrane region" description="Helical" evidence="1">
    <location>
        <begin position="89"/>
        <end position="109"/>
    </location>
</feature>
<feature type="transmembrane region" description="Helical" evidence="1">
    <location>
        <begin position="116"/>
        <end position="132"/>
    </location>
</feature>
<sequence>MTLRLARPIAILLTVLFPATASAHTGVSDASGFLHGFAHPISGLDHVLAMVMVGVIAYHLGRRALWAVPFAFVSFMIFGGWLGMVRAPLPWVETVVALSVVVLGSIVAFRAPLSSVVAVATVGLFAVFHGYAHGHEMPEDSGGFLYATGFAIATASLHMMGILAGAAIERLGAQHAAIFFRTAGAFVALIGFGMTAGLI</sequence>
<keyword evidence="2" id="KW-0732">Signal</keyword>
<dbReference type="EMBL" id="JACHEG010000011">
    <property type="protein sequence ID" value="MBB6165850.1"/>
    <property type="molecule type" value="Genomic_DNA"/>
</dbReference>
<feature type="transmembrane region" description="Helical" evidence="1">
    <location>
        <begin position="33"/>
        <end position="57"/>
    </location>
</feature>
<keyword evidence="1" id="KW-0812">Transmembrane</keyword>
<keyword evidence="4" id="KW-1185">Reference proteome</keyword>
<evidence type="ECO:0000313" key="4">
    <source>
        <dbReference type="Proteomes" id="UP000547879"/>
    </source>
</evidence>
<feature type="signal peptide" evidence="2">
    <location>
        <begin position="1"/>
        <end position="23"/>
    </location>
</feature>
<feature type="transmembrane region" description="Helical" evidence="1">
    <location>
        <begin position="64"/>
        <end position="83"/>
    </location>
</feature>
<reference evidence="3 4" key="1">
    <citation type="submission" date="2020-08" db="EMBL/GenBank/DDBJ databases">
        <title>Genomic Encyclopedia of Type Strains, Phase IV (KMG-IV): sequencing the most valuable type-strain genomes for metagenomic binning, comparative biology and taxonomic classification.</title>
        <authorList>
            <person name="Goeker M."/>
        </authorList>
    </citation>
    <scope>NUCLEOTIDE SEQUENCE [LARGE SCALE GENOMIC DNA]</scope>
    <source>
        <strain evidence="3 4">DSM 100734</strain>
    </source>
</reference>
<feature type="chain" id="PRO_5031020838" evidence="2">
    <location>
        <begin position="24"/>
        <end position="199"/>
    </location>
</feature>
<feature type="transmembrane region" description="Helical" evidence="1">
    <location>
        <begin position="178"/>
        <end position="198"/>
    </location>
</feature>
<protein>
    <submittedName>
        <fullName evidence="3">Urease accessory protein</fullName>
    </submittedName>
</protein>
<comment type="caution">
    <text evidence="3">The sequence shown here is derived from an EMBL/GenBank/DDBJ whole genome shotgun (WGS) entry which is preliminary data.</text>
</comment>
<name>A0A7X0D2Q7_9HYPH</name>
<organism evidence="3 4">
    <name type="scientific">Rhizobium wenxiniae</name>
    <dbReference type="NCBI Taxonomy" id="1737357"/>
    <lineage>
        <taxon>Bacteria</taxon>
        <taxon>Pseudomonadati</taxon>
        <taxon>Pseudomonadota</taxon>
        <taxon>Alphaproteobacteria</taxon>
        <taxon>Hyphomicrobiales</taxon>
        <taxon>Rhizobiaceae</taxon>
        <taxon>Rhizobium/Agrobacterium group</taxon>
        <taxon>Rhizobium</taxon>
    </lineage>
</organism>
<dbReference type="PIRSF" id="PIRSF016919">
    <property type="entry name" value="HupE_UreJ"/>
    <property type="match status" value="1"/>
</dbReference>